<dbReference type="GO" id="GO:0006004">
    <property type="term" value="P:fucose metabolic process"/>
    <property type="evidence" value="ECO:0007669"/>
    <property type="project" value="TreeGrafter"/>
</dbReference>
<evidence type="ECO:0000259" key="7">
    <source>
        <dbReference type="Pfam" id="PF01120"/>
    </source>
</evidence>
<dbReference type="GO" id="GO:0004560">
    <property type="term" value="F:alpha-L-fucosidase activity"/>
    <property type="evidence" value="ECO:0007669"/>
    <property type="project" value="InterPro"/>
</dbReference>
<dbReference type="PANTHER" id="PTHR10030:SF37">
    <property type="entry name" value="ALPHA-L-FUCOSIDASE-RELATED"/>
    <property type="match status" value="1"/>
</dbReference>
<dbReference type="EC" id="3.2.1.51" evidence="2"/>
<dbReference type="GO" id="GO:0016139">
    <property type="term" value="P:glycoside catabolic process"/>
    <property type="evidence" value="ECO:0007669"/>
    <property type="project" value="TreeGrafter"/>
</dbReference>
<feature type="domain" description="Glycoside hydrolase family 29 N-terminal" evidence="7">
    <location>
        <begin position="149"/>
        <end position="492"/>
    </location>
</feature>
<reference evidence="8 9" key="1">
    <citation type="journal article" date="2017" name="BMC Genomics">
        <title>Genome sequencing of 39 Akkermansia muciniphila isolates reveals its population structure, genomic and functional diverisity, and global distribution in mammalian gut microbiotas.</title>
        <authorList>
            <person name="Guo X."/>
            <person name="Li S."/>
            <person name="Zhang J."/>
            <person name="Wu F."/>
            <person name="Li X."/>
            <person name="Wu D."/>
            <person name="Zhang M."/>
            <person name="Ou Z."/>
            <person name="Jie Z."/>
            <person name="Yan Q."/>
            <person name="Li P."/>
            <person name="Yi J."/>
            <person name="Peng Y."/>
        </authorList>
    </citation>
    <scope>NUCLEOTIDE SEQUENCE [LARGE SCALE GENOMIC DNA]</scope>
    <source>
        <strain evidence="8 9">GP43</strain>
    </source>
</reference>
<dbReference type="GO" id="GO:0005764">
    <property type="term" value="C:lysosome"/>
    <property type="evidence" value="ECO:0007669"/>
    <property type="project" value="TreeGrafter"/>
</dbReference>
<dbReference type="InterPro" id="IPR000933">
    <property type="entry name" value="Glyco_hydro_29"/>
</dbReference>
<evidence type="ECO:0000256" key="5">
    <source>
        <dbReference type="ARBA" id="ARBA00023295"/>
    </source>
</evidence>
<keyword evidence="5" id="KW-0326">Glycosidase</keyword>
<dbReference type="InterPro" id="IPR057739">
    <property type="entry name" value="Glyco_hydro_29_N"/>
</dbReference>
<organism evidence="8 9">
    <name type="scientific">Akkermansia muciniphila</name>
    <dbReference type="NCBI Taxonomy" id="239935"/>
    <lineage>
        <taxon>Bacteria</taxon>
        <taxon>Pseudomonadati</taxon>
        <taxon>Verrucomicrobiota</taxon>
        <taxon>Verrucomicrobiia</taxon>
        <taxon>Verrucomicrobiales</taxon>
        <taxon>Akkermansiaceae</taxon>
        <taxon>Akkermansia</taxon>
    </lineage>
</organism>
<protein>
    <recommendedName>
        <fullName evidence="2">alpha-L-fucosidase</fullName>
        <ecNumber evidence="2">3.2.1.51</ecNumber>
    </recommendedName>
</protein>
<dbReference type="AlphaFoldDB" id="A0AAP8NJJ0"/>
<dbReference type="Pfam" id="PF01120">
    <property type="entry name" value="Alpha_L_fucos"/>
    <property type="match status" value="1"/>
</dbReference>
<proteinExistence type="inferred from homology"/>
<feature type="region of interest" description="Disordered" evidence="6">
    <location>
        <begin position="135"/>
        <end position="155"/>
    </location>
</feature>
<dbReference type="EMBL" id="PJKN01000007">
    <property type="protein sequence ID" value="PNC53832.1"/>
    <property type="molecule type" value="Genomic_DNA"/>
</dbReference>
<dbReference type="Proteomes" id="UP000235914">
    <property type="component" value="Unassembled WGS sequence"/>
</dbReference>
<sequence>MKANVFSIMMLFFHLFPAYGIDPSVRGFEELHEVLKSAVRELDTVQSPDHLPMAMEHFRALVEECGRNPDLVAVLELTSESCPPQLKEAYKAAMELQGKLHDASKRLAMSGMMQNKEEIKPYLEFMQKFTLKKNAQKRTEPQVHEGAPPETEDARDARMKWWRDGKFGMFIHYGLYSGLAGEIQGKKYKGCVEWIMQYSGVDSETYAREALPRFKPKRGKAETWVKLAKEAGCVYTILTSRHHEGFNMFDSKFSDFNVKTTKGVDIVKEYAEACKKYGMKAGYYFSLLDWSHPDYDPTGSGISYPKGNYEAQKQGRRQFGNHEKYKDYLYNIFNELLTSYAPVDLVWWDFSQPSFQGDKAWNATALMKNLFEKNPKAIQNNRLYHSANHLSEGGIRVTPAWKGDYSTAEHHIPATGINGDWEACQTLNGTWGYSADNQEWKTSQALIRELIDTVSRGGNFLLNIGPMPDGSIPPESIRIFKEIGFWMKKNGEAIYGTRANPLNIELTWGRLTRKGEDITYIFVYDKPDNGELTIPCSFEGDVKAVLLGGEKTVNMSQDKKSNTTTFYIKNMKMDTAATVIKVMGKRMIHKRSA</sequence>
<dbReference type="PANTHER" id="PTHR10030">
    <property type="entry name" value="ALPHA-L-FUCOSIDASE"/>
    <property type="match status" value="1"/>
</dbReference>
<dbReference type="InterPro" id="IPR013780">
    <property type="entry name" value="Glyco_hydro_b"/>
</dbReference>
<gene>
    <name evidence="8" type="ORF">CXU09_11090</name>
</gene>
<keyword evidence="4" id="KW-0378">Hydrolase</keyword>
<evidence type="ECO:0000256" key="4">
    <source>
        <dbReference type="ARBA" id="ARBA00022801"/>
    </source>
</evidence>
<evidence type="ECO:0000313" key="8">
    <source>
        <dbReference type="EMBL" id="PNC53832.1"/>
    </source>
</evidence>
<evidence type="ECO:0000256" key="1">
    <source>
        <dbReference type="ARBA" id="ARBA00007951"/>
    </source>
</evidence>
<name>A0AAP8NJJ0_9BACT</name>
<comment type="similarity">
    <text evidence="1">Belongs to the glycosyl hydrolase 29 family.</text>
</comment>
<accession>A0AAP8NJJ0</accession>
<dbReference type="Gene3D" id="2.60.40.1180">
    <property type="entry name" value="Golgi alpha-mannosidase II"/>
    <property type="match status" value="1"/>
</dbReference>
<keyword evidence="3" id="KW-0732">Signal</keyword>
<dbReference type="InterPro" id="IPR017853">
    <property type="entry name" value="GH"/>
</dbReference>
<evidence type="ECO:0000256" key="2">
    <source>
        <dbReference type="ARBA" id="ARBA00012662"/>
    </source>
</evidence>
<dbReference type="RefSeq" id="WP_102734299.1">
    <property type="nucleotide sequence ID" value="NZ_CP024742.1"/>
</dbReference>
<dbReference type="SUPFAM" id="SSF51445">
    <property type="entry name" value="(Trans)glycosidases"/>
    <property type="match status" value="1"/>
</dbReference>
<evidence type="ECO:0000256" key="6">
    <source>
        <dbReference type="SAM" id="MobiDB-lite"/>
    </source>
</evidence>
<evidence type="ECO:0000256" key="3">
    <source>
        <dbReference type="ARBA" id="ARBA00022729"/>
    </source>
</evidence>
<dbReference type="SMART" id="SM00812">
    <property type="entry name" value="Alpha_L_fucos"/>
    <property type="match status" value="1"/>
</dbReference>
<dbReference type="Gene3D" id="3.20.20.80">
    <property type="entry name" value="Glycosidases"/>
    <property type="match status" value="1"/>
</dbReference>
<comment type="caution">
    <text evidence="8">The sequence shown here is derived from an EMBL/GenBank/DDBJ whole genome shotgun (WGS) entry which is preliminary data.</text>
</comment>
<evidence type="ECO:0000313" key="9">
    <source>
        <dbReference type="Proteomes" id="UP000235914"/>
    </source>
</evidence>